<name>A0ABU4R9B8_9FLAO</name>
<dbReference type="Proteomes" id="UP001273350">
    <property type="component" value="Unassembled WGS sequence"/>
</dbReference>
<organism evidence="1 2">
    <name type="scientific">Flavobacterium cupriresistens</name>
    <dbReference type="NCBI Taxonomy" id="2893885"/>
    <lineage>
        <taxon>Bacteria</taxon>
        <taxon>Pseudomonadati</taxon>
        <taxon>Bacteroidota</taxon>
        <taxon>Flavobacteriia</taxon>
        <taxon>Flavobacteriales</taxon>
        <taxon>Flavobacteriaceae</taxon>
        <taxon>Flavobacterium</taxon>
    </lineage>
</organism>
<dbReference type="EMBL" id="JAWXVI010000002">
    <property type="protein sequence ID" value="MDX6188443.1"/>
    <property type="molecule type" value="Genomic_DNA"/>
</dbReference>
<evidence type="ECO:0000313" key="1">
    <source>
        <dbReference type="EMBL" id="MDX6188443.1"/>
    </source>
</evidence>
<keyword evidence="2" id="KW-1185">Reference proteome</keyword>
<dbReference type="SUPFAM" id="SSF51004">
    <property type="entry name" value="C-terminal (heme d1) domain of cytochrome cd1-nitrite reductase"/>
    <property type="match status" value="1"/>
</dbReference>
<gene>
    <name evidence="1" type="ORF">SGQ83_03700</name>
</gene>
<evidence type="ECO:0008006" key="3">
    <source>
        <dbReference type="Google" id="ProtNLM"/>
    </source>
</evidence>
<dbReference type="InterPro" id="IPR011048">
    <property type="entry name" value="Haem_d1_sf"/>
</dbReference>
<reference evidence="1 2" key="1">
    <citation type="submission" date="2023-11" db="EMBL/GenBank/DDBJ databases">
        <title>Unpublished Manusciprt.</title>
        <authorList>
            <person name="Saticioglu I.B."/>
            <person name="Ay H."/>
            <person name="Ajmi N."/>
            <person name="Altun S."/>
            <person name="Duman M."/>
        </authorList>
    </citation>
    <scope>NUCLEOTIDE SEQUENCE [LARGE SCALE GENOMIC DNA]</scope>
    <source>
        <strain evidence="1 2">Fl-318</strain>
    </source>
</reference>
<accession>A0ABU4R9B8</accession>
<protein>
    <recommendedName>
        <fullName evidence="3">YopX protein domain-containing protein</fullName>
    </recommendedName>
</protein>
<dbReference type="RefSeq" id="WP_230005066.1">
    <property type="nucleotide sequence ID" value="NZ_CP087134.1"/>
</dbReference>
<sequence>MKLKLPNRNRIDFQDIQWGDWDHDGSRKVLVGGKLFSGFVVYDRFDTGDIMNEIEYKKGSHVGWENEYNISGQLVYSCLTVGETSLEIYKYDNSGNLLDHWKTVGEIYYQEMVAKYGLE</sequence>
<proteinExistence type="predicted"/>
<comment type="caution">
    <text evidence="1">The sequence shown here is derived from an EMBL/GenBank/DDBJ whole genome shotgun (WGS) entry which is preliminary data.</text>
</comment>
<evidence type="ECO:0000313" key="2">
    <source>
        <dbReference type="Proteomes" id="UP001273350"/>
    </source>
</evidence>